<dbReference type="OrthoDB" id="10409108at2759"/>
<accession>A0A9N9L5F8</accession>
<dbReference type="EMBL" id="CAJVRL010000102">
    <property type="protein sequence ID" value="CAG8960685.1"/>
    <property type="molecule type" value="Genomic_DNA"/>
</dbReference>
<comment type="caution">
    <text evidence="1">The sequence shown here is derived from an EMBL/GenBank/DDBJ whole genome shotgun (WGS) entry which is preliminary data.</text>
</comment>
<dbReference type="AlphaFoldDB" id="A0A9N9L5F8"/>
<sequence>MAFGKEWGRNMEALRACVEISLHLNGAKLSGFCGTSEGYFYGNAHGRQFQIDTG</sequence>
<evidence type="ECO:0000313" key="2">
    <source>
        <dbReference type="Proteomes" id="UP000696280"/>
    </source>
</evidence>
<gene>
    <name evidence="1" type="ORF">HYFRA_00013453</name>
</gene>
<dbReference type="Proteomes" id="UP000696280">
    <property type="component" value="Unassembled WGS sequence"/>
</dbReference>
<name>A0A9N9L5F8_9HELO</name>
<proteinExistence type="predicted"/>
<organism evidence="1 2">
    <name type="scientific">Hymenoscyphus fraxineus</name>
    <dbReference type="NCBI Taxonomy" id="746836"/>
    <lineage>
        <taxon>Eukaryota</taxon>
        <taxon>Fungi</taxon>
        <taxon>Dikarya</taxon>
        <taxon>Ascomycota</taxon>
        <taxon>Pezizomycotina</taxon>
        <taxon>Leotiomycetes</taxon>
        <taxon>Helotiales</taxon>
        <taxon>Helotiaceae</taxon>
        <taxon>Hymenoscyphus</taxon>
    </lineage>
</organism>
<evidence type="ECO:0000313" key="1">
    <source>
        <dbReference type="EMBL" id="CAG8960685.1"/>
    </source>
</evidence>
<keyword evidence="2" id="KW-1185">Reference proteome</keyword>
<reference evidence="1" key="1">
    <citation type="submission" date="2021-07" db="EMBL/GenBank/DDBJ databases">
        <authorList>
            <person name="Durling M."/>
        </authorList>
    </citation>
    <scope>NUCLEOTIDE SEQUENCE</scope>
</reference>
<protein>
    <submittedName>
        <fullName evidence="1">Uncharacterized protein</fullName>
    </submittedName>
</protein>